<sequence length="278" mass="31788">MASPTEQADDTINWPGLDEFVDIVVNRSAATSTLTVHNIPHDEIQRFIDLYEETLHRNIMFYDAQTKVGIFRIPSNDQVAAKSEFSTHLGMVIHNMRRDRLVCPSGSVLCQSADRTIIATPDTSLIPTNRLDEHPFPSVMVQVGRMQSRRSLMQIMRKWFRCSGGQVKIVVIINIIRGPPGRDEMVFQKWRCPEDEPVCDTAFSIKLRDDAPQPAPGTRRRFEESEFEVEVAPHSRPLPMVLEYELVCNEAPGPEQGDILMTEAMFRDMAVSTWLWFR</sequence>
<name>A0A8K0X2Z8_9PEZI</name>
<organism evidence="1 2">
    <name type="scientific">Plectosphaerella cucumerina</name>
    <dbReference type="NCBI Taxonomy" id="40658"/>
    <lineage>
        <taxon>Eukaryota</taxon>
        <taxon>Fungi</taxon>
        <taxon>Dikarya</taxon>
        <taxon>Ascomycota</taxon>
        <taxon>Pezizomycotina</taxon>
        <taxon>Sordariomycetes</taxon>
        <taxon>Hypocreomycetidae</taxon>
        <taxon>Glomerellales</taxon>
        <taxon>Plectosphaerellaceae</taxon>
        <taxon>Plectosphaerella</taxon>
    </lineage>
</organism>
<gene>
    <name evidence="1" type="ORF">B0T11DRAFT_340603</name>
</gene>
<dbReference type="OrthoDB" id="76567at2759"/>
<dbReference type="Proteomes" id="UP000813385">
    <property type="component" value="Unassembled WGS sequence"/>
</dbReference>
<comment type="caution">
    <text evidence="1">The sequence shown here is derived from an EMBL/GenBank/DDBJ whole genome shotgun (WGS) entry which is preliminary data.</text>
</comment>
<evidence type="ECO:0000313" key="2">
    <source>
        <dbReference type="Proteomes" id="UP000813385"/>
    </source>
</evidence>
<protein>
    <submittedName>
        <fullName evidence="1">Uncharacterized protein</fullName>
    </submittedName>
</protein>
<accession>A0A8K0X2Z8</accession>
<evidence type="ECO:0000313" key="1">
    <source>
        <dbReference type="EMBL" id="KAH7358282.1"/>
    </source>
</evidence>
<keyword evidence="2" id="KW-1185">Reference proteome</keyword>
<dbReference type="AlphaFoldDB" id="A0A8K0X2Z8"/>
<reference evidence="1" key="1">
    <citation type="journal article" date="2021" name="Nat. Commun.">
        <title>Genetic determinants of endophytism in the Arabidopsis root mycobiome.</title>
        <authorList>
            <person name="Mesny F."/>
            <person name="Miyauchi S."/>
            <person name="Thiergart T."/>
            <person name="Pickel B."/>
            <person name="Atanasova L."/>
            <person name="Karlsson M."/>
            <person name="Huettel B."/>
            <person name="Barry K.W."/>
            <person name="Haridas S."/>
            <person name="Chen C."/>
            <person name="Bauer D."/>
            <person name="Andreopoulos W."/>
            <person name="Pangilinan J."/>
            <person name="LaButti K."/>
            <person name="Riley R."/>
            <person name="Lipzen A."/>
            <person name="Clum A."/>
            <person name="Drula E."/>
            <person name="Henrissat B."/>
            <person name="Kohler A."/>
            <person name="Grigoriev I.V."/>
            <person name="Martin F.M."/>
            <person name="Hacquard S."/>
        </authorList>
    </citation>
    <scope>NUCLEOTIDE SEQUENCE</scope>
    <source>
        <strain evidence="1">MPI-CAGE-AT-0016</strain>
    </source>
</reference>
<dbReference type="EMBL" id="JAGPXD010000004">
    <property type="protein sequence ID" value="KAH7358282.1"/>
    <property type="molecule type" value="Genomic_DNA"/>
</dbReference>
<proteinExistence type="predicted"/>